<dbReference type="InterPro" id="IPR008030">
    <property type="entry name" value="NmrA-like"/>
</dbReference>
<dbReference type="Proteomes" id="UP001175261">
    <property type="component" value="Unassembled WGS sequence"/>
</dbReference>
<keyword evidence="3" id="KW-1185">Reference proteome</keyword>
<dbReference type="SUPFAM" id="SSF51735">
    <property type="entry name" value="NAD(P)-binding Rossmann-fold domains"/>
    <property type="match status" value="1"/>
</dbReference>
<protein>
    <recommendedName>
        <fullName evidence="1">NmrA-like domain-containing protein</fullName>
    </recommendedName>
</protein>
<dbReference type="PANTHER" id="PTHR43162">
    <property type="match status" value="1"/>
</dbReference>
<dbReference type="PANTHER" id="PTHR43162:SF1">
    <property type="entry name" value="PRESTALK A DIFFERENTIATION PROTEIN A"/>
    <property type="match status" value="1"/>
</dbReference>
<evidence type="ECO:0000313" key="2">
    <source>
        <dbReference type="EMBL" id="KAK0387246.1"/>
    </source>
</evidence>
<comment type="caution">
    <text evidence="2">The sequence shown here is derived from an EMBL/GenBank/DDBJ whole genome shotgun (WGS) entry which is preliminary data.</text>
</comment>
<dbReference type="Pfam" id="PF05368">
    <property type="entry name" value="NmrA"/>
    <property type="match status" value="1"/>
</dbReference>
<dbReference type="AlphaFoldDB" id="A0AA39GHG0"/>
<sequence length="297" mass="32968">MQVTIIPASSSVGRATVRALLASPSQPVVRAIYRDVEKAPEEFRQNPRFQAVRGDVGSGDLDFGASEAVLYVPPMVVDGSDVDEFATRAATNVKRAIRNAGTVKRLISQSALGSNREGNGILRINTITDELLRDAAPRTFIIRPCTFYDTWKPALEAVLKGAGSFESYLSPVDWKVPMVSVRDIASHCVRILLDDVGDLSNDDVWVFGPRLYSSEDVREAIETATGKKVEVKSVPREDLASWWGKHVPEKYVPELTEFTLFQLEGGAVTADYTYDDKTVRCGRELVEEFREWVSQTH</sequence>
<name>A0AA39GHG0_SARSR</name>
<reference evidence="2" key="1">
    <citation type="submission" date="2022-10" db="EMBL/GenBank/DDBJ databases">
        <title>Determination and structural analysis of whole genome sequence of Sarocladium strictum F4-1.</title>
        <authorList>
            <person name="Hu L."/>
            <person name="Jiang Y."/>
        </authorList>
    </citation>
    <scope>NUCLEOTIDE SEQUENCE</scope>
    <source>
        <strain evidence="2">F4-1</strain>
    </source>
</reference>
<gene>
    <name evidence="2" type="ORF">NLU13_5559</name>
</gene>
<proteinExistence type="predicted"/>
<dbReference type="Gene3D" id="3.40.50.720">
    <property type="entry name" value="NAD(P)-binding Rossmann-like Domain"/>
    <property type="match status" value="1"/>
</dbReference>
<dbReference type="EMBL" id="JAPDFR010000004">
    <property type="protein sequence ID" value="KAK0387246.1"/>
    <property type="molecule type" value="Genomic_DNA"/>
</dbReference>
<evidence type="ECO:0000313" key="3">
    <source>
        <dbReference type="Proteomes" id="UP001175261"/>
    </source>
</evidence>
<feature type="domain" description="NmrA-like" evidence="1">
    <location>
        <begin position="2"/>
        <end position="264"/>
    </location>
</feature>
<accession>A0AA39GHG0</accession>
<dbReference type="InterPro" id="IPR036291">
    <property type="entry name" value="NAD(P)-bd_dom_sf"/>
</dbReference>
<dbReference type="InterPro" id="IPR051604">
    <property type="entry name" value="Ergot_Alk_Oxidoreductase"/>
</dbReference>
<organism evidence="2 3">
    <name type="scientific">Sarocladium strictum</name>
    <name type="common">Black bundle disease fungus</name>
    <name type="synonym">Acremonium strictum</name>
    <dbReference type="NCBI Taxonomy" id="5046"/>
    <lineage>
        <taxon>Eukaryota</taxon>
        <taxon>Fungi</taxon>
        <taxon>Dikarya</taxon>
        <taxon>Ascomycota</taxon>
        <taxon>Pezizomycotina</taxon>
        <taxon>Sordariomycetes</taxon>
        <taxon>Hypocreomycetidae</taxon>
        <taxon>Hypocreales</taxon>
        <taxon>Sarocladiaceae</taxon>
        <taxon>Sarocladium</taxon>
    </lineage>
</organism>
<evidence type="ECO:0000259" key="1">
    <source>
        <dbReference type="Pfam" id="PF05368"/>
    </source>
</evidence>